<dbReference type="SUPFAM" id="SSF56176">
    <property type="entry name" value="FAD-binding/transporter-associated domain-like"/>
    <property type="match status" value="1"/>
</dbReference>
<dbReference type="PANTHER" id="PTHR42659:SF1">
    <property type="entry name" value="OXIDOREDUCTASE"/>
    <property type="match status" value="1"/>
</dbReference>
<dbReference type="InterPro" id="IPR036683">
    <property type="entry name" value="CO_DH_flav_C_dom_sf"/>
</dbReference>
<evidence type="ECO:0000313" key="4">
    <source>
        <dbReference type="EMBL" id="KAB2699469.1"/>
    </source>
</evidence>
<dbReference type="EMBL" id="WBWF01000032">
    <property type="protein sequence ID" value="KAB2699469.1"/>
    <property type="molecule type" value="Genomic_DNA"/>
</dbReference>
<comment type="caution">
    <text evidence="4">The sequence shown here is derived from an EMBL/GenBank/DDBJ whole genome shotgun (WGS) entry which is preliminary data.</text>
</comment>
<dbReference type="Pfam" id="PF03450">
    <property type="entry name" value="CO_deh_flav_C"/>
    <property type="match status" value="1"/>
</dbReference>
<dbReference type="InterPro" id="IPR016169">
    <property type="entry name" value="FAD-bd_PCMH_sub2"/>
</dbReference>
<protein>
    <submittedName>
        <fullName evidence="4">Xanthine dehydrogenase family protein subunit M</fullName>
    </submittedName>
</protein>
<evidence type="ECO:0000259" key="3">
    <source>
        <dbReference type="PROSITE" id="PS51387"/>
    </source>
</evidence>
<feature type="domain" description="FAD-binding PCMH-type" evidence="3">
    <location>
        <begin position="3"/>
        <end position="225"/>
    </location>
</feature>
<organism evidence="4 5">
    <name type="scientific">Brucella lupini</name>
    <dbReference type="NCBI Taxonomy" id="255457"/>
    <lineage>
        <taxon>Bacteria</taxon>
        <taxon>Pseudomonadati</taxon>
        <taxon>Pseudomonadota</taxon>
        <taxon>Alphaproteobacteria</taxon>
        <taxon>Hyphomicrobiales</taxon>
        <taxon>Brucellaceae</taxon>
        <taxon>Brucella/Ochrobactrum group</taxon>
        <taxon>Brucella</taxon>
    </lineage>
</organism>
<dbReference type="AlphaFoldDB" id="A0AB34DIN3"/>
<keyword evidence="1" id="KW-0285">Flavoprotein</keyword>
<dbReference type="SUPFAM" id="SSF55447">
    <property type="entry name" value="CO dehydrogenase flavoprotein C-terminal domain-like"/>
    <property type="match status" value="1"/>
</dbReference>
<dbReference type="Gene3D" id="3.30.390.50">
    <property type="entry name" value="CO dehydrogenase flavoprotein, C-terminal domain"/>
    <property type="match status" value="1"/>
</dbReference>
<proteinExistence type="predicted"/>
<keyword evidence="2" id="KW-0274">FAD</keyword>
<dbReference type="InterPro" id="IPR005107">
    <property type="entry name" value="CO_DH_flav_C"/>
</dbReference>
<dbReference type="Gene3D" id="3.30.43.10">
    <property type="entry name" value="Uridine Diphospho-n-acetylenolpyruvylglucosamine Reductase, domain 2"/>
    <property type="match status" value="1"/>
</dbReference>
<accession>A0AB34DIN3</accession>
<dbReference type="SMART" id="SM01092">
    <property type="entry name" value="CO_deh_flav_C"/>
    <property type="match status" value="1"/>
</dbReference>
<dbReference type="InterPro" id="IPR036318">
    <property type="entry name" value="FAD-bd_PCMH-like_sf"/>
</dbReference>
<dbReference type="GO" id="GO:0071949">
    <property type="term" value="F:FAD binding"/>
    <property type="evidence" value="ECO:0007669"/>
    <property type="project" value="InterPro"/>
</dbReference>
<evidence type="ECO:0000256" key="2">
    <source>
        <dbReference type="ARBA" id="ARBA00022827"/>
    </source>
</evidence>
<dbReference type="GO" id="GO:0016491">
    <property type="term" value="F:oxidoreductase activity"/>
    <property type="evidence" value="ECO:0007669"/>
    <property type="project" value="InterPro"/>
</dbReference>
<evidence type="ECO:0000313" key="5">
    <source>
        <dbReference type="Proteomes" id="UP000435957"/>
    </source>
</evidence>
<keyword evidence="5" id="KW-1185">Reference proteome</keyword>
<name>A0AB34DIN3_9HYPH</name>
<sequence length="335" mass="35948">MMQHNKSPEWSFPQTLDQALQDISGSHAVVVAGGTTLLDLLKLGHGSSERLIDITRLPLKWVEKRDGVISIGSMVSNSATAEAAVIKDHFPVLSQAILQGASQQIRNAATVGGNLLQATRCVYFRSTEWRCNRRDPNTGCEAVDAPTHAHAALGGSKMCIAVNPSDMAVALLALDAAIITTSLEGADIRMPIAELYPLPGDTPHITSNIPPGSLITSIEIPITIAARNSSYLKLRARASYEFATVSVAATLELDAGVVTAISVALGGIGTRPWRRKDLEHSVIGKVLTQSVIDDFCDGLLAEEHSVAETRHKVELARNAVKRVLLERAEAAYDRH</sequence>
<gene>
    <name evidence="4" type="ORF">F9L03_25295</name>
</gene>
<dbReference type="Pfam" id="PF00941">
    <property type="entry name" value="FAD_binding_5"/>
    <property type="match status" value="1"/>
</dbReference>
<dbReference type="PANTHER" id="PTHR42659">
    <property type="entry name" value="XANTHINE DEHYDROGENASE SUBUNIT C-RELATED"/>
    <property type="match status" value="1"/>
</dbReference>
<dbReference type="InterPro" id="IPR016166">
    <property type="entry name" value="FAD-bd_PCMH"/>
</dbReference>
<dbReference type="PROSITE" id="PS51387">
    <property type="entry name" value="FAD_PCMH"/>
    <property type="match status" value="1"/>
</dbReference>
<dbReference type="InterPro" id="IPR002346">
    <property type="entry name" value="Mopterin_DH_FAD-bd"/>
</dbReference>
<evidence type="ECO:0000256" key="1">
    <source>
        <dbReference type="ARBA" id="ARBA00022630"/>
    </source>
</evidence>
<dbReference type="Gene3D" id="3.30.465.10">
    <property type="match status" value="2"/>
</dbReference>
<dbReference type="InterPro" id="IPR051312">
    <property type="entry name" value="Diverse_Substr_Oxidored"/>
</dbReference>
<reference evidence="4 5" key="1">
    <citation type="submission" date="2019-09" db="EMBL/GenBank/DDBJ databases">
        <title>Taxonomic organization of the family Brucellaceae based on a phylogenomic approach.</title>
        <authorList>
            <person name="Leclercq S."/>
            <person name="Cloeckaert A."/>
            <person name="Zygmunt M.S."/>
        </authorList>
    </citation>
    <scope>NUCLEOTIDE SEQUENCE [LARGE SCALE GENOMIC DNA]</scope>
    <source>
        <strain evidence="4 5">LUP23</strain>
    </source>
</reference>
<dbReference type="Proteomes" id="UP000435957">
    <property type="component" value="Unassembled WGS sequence"/>
</dbReference>
<dbReference type="InterPro" id="IPR016167">
    <property type="entry name" value="FAD-bd_PCMH_sub1"/>
</dbReference>